<dbReference type="Gene3D" id="1.10.110.10">
    <property type="entry name" value="Plant lipid-transfer and hydrophobic proteins"/>
    <property type="match status" value="1"/>
</dbReference>
<dbReference type="GO" id="GO:0006869">
    <property type="term" value="P:lipid transport"/>
    <property type="evidence" value="ECO:0007669"/>
    <property type="project" value="InterPro"/>
</dbReference>
<dbReference type="InterPro" id="IPR016140">
    <property type="entry name" value="Bifunc_inhib/LTP/seed_store"/>
</dbReference>
<dbReference type="Pfam" id="PF00234">
    <property type="entry name" value="Tryp_alpha_amyl"/>
    <property type="match status" value="1"/>
</dbReference>
<evidence type="ECO:0000259" key="3">
    <source>
        <dbReference type="Pfam" id="PF00234"/>
    </source>
</evidence>
<evidence type="ECO:0000313" key="4">
    <source>
        <dbReference type="EMBL" id="AXQ39540.1"/>
    </source>
</evidence>
<protein>
    <submittedName>
        <fullName evidence="4">Lipid transfer protein</fullName>
    </submittedName>
</protein>
<dbReference type="GO" id="GO:0008289">
    <property type="term" value="F:lipid binding"/>
    <property type="evidence" value="ECO:0007669"/>
    <property type="project" value="UniProtKB-KW"/>
</dbReference>
<evidence type="ECO:0000256" key="2">
    <source>
        <dbReference type="ARBA" id="ARBA00023121"/>
    </source>
</evidence>
<dbReference type="AlphaFoldDB" id="A0A385CHL9"/>
<dbReference type="PANTHER" id="PTHR33214">
    <property type="entry name" value="BIFUNCTIONAL INHIBITOR/LIPID-TRANSFER PROTEIN/SEED STORAGE 2S ALBUMIN SUPERFAMILY PROTEIN"/>
    <property type="match status" value="1"/>
</dbReference>
<dbReference type="SUPFAM" id="SSF47699">
    <property type="entry name" value="Bifunctional inhibitor/lipid-transfer protein/seed storage 2S albumin"/>
    <property type="match status" value="1"/>
</dbReference>
<gene>
    <name evidence="4" type="primary">LTP4</name>
</gene>
<dbReference type="PANTHER" id="PTHR33214:SF73">
    <property type="entry name" value="BIFUNCTIONAL INHIBITOR_LIPID-TRANSFER PROTEIN_SEED STORAGE 2S ALBUMIN SUPERFAMILY PROTEIN"/>
    <property type="match status" value="1"/>
</dbReference>
<proteinExistence type="evidence at transcript level"/>
<dbReference type="InterPro" id="IPR036312">
    <property type="entry name" value="Bifun_inhib/LTP/seed_sf"/>
</dbReference>
<keyword evidence="2" id="KW-0446">Lipid-binding</keyword>
<feature type="domain" description="Bifunctional inhibitor/plant lipid transfer protein/seed storage helical" evidence="3">
    <location>
        <begin position="5"/>
        <end position="53"/>
    </location>
</feature>
<evidence type="ECO:0000256" key="1">
    <source>
        <dbReference type="ARBA" id="ARBA00022448"/>
    </source>
</evidence>
<keyword evidence="1" id="KW-0813">Transport</keyword>
<name>A0A385CHL9_GOSHI</name>
<dbReference type="EMBL" id="MG000814">
    <property type="protein sequence ID" value="AXQ39540.1"/>
    <property type="molecule type" value="mRNA"/>
</dbReference>
<organism evidence="4">
    <name type="scientific">Gossypium hirsutum</name>
    <name type="common">Upland cotton</name>
    <name type="synonym">Gossypium mexicanum</name>
    <dbReference type="NCBI Taxonomy" id="3635"/>
    <lineage>
        <taxon>Eukaryota</taxon>
        <taxon>Viridiplantae</taxon>
        <taxon>Streptophyta</taxon>
        <taxon>Embryophyta</taxon>
        <taxon>Tracheophyta</taxon>
        <taxon>Spermatophyta</taxon>
        <taxon>Magnoliopsida</taxon>
        <taxon>eudicotyledons</taxon>
        <taxon>Gunneridae</taxon>
        <taxon>Pentapetalae</taxon>
        <taxon>rosids</taxon>
        <taxon>malvids</taxon>
        <taxon>Malvales</taxon>
        <taxon>Malvaceae</taxon>
        <taxon>Malvoideae</taxon>
        <taxon>Gossypium</taxon>
    </lineage>
</organism>
<sequence length="53" mass="5800">MSSTPPSETCCSRLREQTPCFCGYLNDPSLRQFADNPIIRTVGNACGVAYPQC</sequence>
<reference evidence="4" key="1">
    <citation type="submission" date="2017-09" db="EMBL/GenBank/DDBJ databases">
        <title>Control of Wall Acidity by Gibberellins Links Genetic Factors with Cotton Apical Meristem Mechanics.</title>
        <authorList>
            <person name="Wang G."/>
            <person name="Gong W."/>
            <person name="Yu D."/>
            <person name="Du X."/>
        </authorList>
    </citation>
    <scope>NUCLEOTIDE SEQUENCE</scope>
</reference>
<accession>A0A385CHL9</accession>
<dbReference type="InterPro" id="IPR033872">
    <property type="entry name" value="nsLTP2"/>
</dbReference>